<dbReference type="OrthoDB" id="2793508at2759"/>
<keyword evidence="1" id="KW-0175">Coiled coil</keyword>
<keyword evidence="2" id="KW-0812">Transmembrane</keyword>
<dbReference type="AlphaFoldDB" id="A0A8H7CXI5"/>
<evidence type="ECO:0000256" key="2">
    <source>
        <dbReference type="SAM" id="Phobius"/>
    </source>
</evidence>
<evidence type="ECO:0000313" key="3">
    <source>
        <dbReference type="EMBL" id="KAF7353965.1"/>
    </source>
</evidence>
<keyword evidence="2" id="KW-1133">Transmembrane helix</keyword>
<dbReference type="EMBL" id="JACAZI010000008">
    <property type="protein sequence ID" value="KAF7353965.1"/>
    <property type="molecule type" value="Genomic_DNA"/>
</dbReference>
<feature type="coiled-coil region" evidence="1">
    <location>
        <begin position="15"/>
        <end position="76"/>
    </location>
</feature>
<keyword evidence="2" id="KW-0472">Membrane</keyword>
<feature type="transmembrane region" description="Helical" evidence="2">
    <location>
        <begin position="193"/>
        <end position="212"/>
    </location>
</feature>
<accession>A0A8H7CXI5</accession>
<comment type="caution">
    <text evidence="3">The sequence shown here is derived from an EMBL/GenBank/DDBJ whole genome shotgun (WGS) entry which is preliminary data.</text>
</comment>
<sequence>MTVFYPDNVPRADRLQQLINNIGVLQTDIAKEKARMDELDTKSQTILNALLKEGKIKTLEELKNEAMSKLTDEQKREFEALISSTKEVAKVTETMLWIGLLLGGGKLVSLGSKAIMALVRGIAAIQAVRAVVTAFVQAIPGLARGAAAVAEAVANAAARARAIAEAGKEAAGLAAQESKVARFFRFLGRIGKWLSWFGVVLVGVAPLIEVIVGGQQKEKLIEGIHETQVVRLVIDAIKQQARHITEQMNTSTMYLNFISKGKAATAAAIGDEMVETIKEEDSKIDLNKLEADLRDADNATVNKYFADDWDVATVVDKAEKERAKDAAAAATNNGKQG</sequence>
<dbReference type="Proteomes" id="UP000620124">
    <property type="component" value="Unassembled WGS sequence"/>
</dbReference>
<evidence type="ECO:0000256" key="1">
    <source>
        <dbReference type="SAM" id="Coils"/>
    </source>
</evidence>
<proteinExistence type="predicted"/>
<gene>
    <name evidence="3" type="ORF">MVEN_01082900</name>
</gene>
<name>A0A8H7CXI5_9AGAR</name>
<evidence type="ECO:0000313" key="4">
    <source>
        <dbReference type="Proteomes" id="UP000620124"/>
    </source>
</evidence>
<reference evidence="3" key="1">
    <citation type="submission" date="2020-05" db="EMBL/GenBank/DDBJ databases">
        <title>Mycena genomes resolve the evolution of fungal bioluminescence.</title>
        <authorList>
            <person name="Tsai I.J."/>
        </authorList>
    </citation>
    <scope>NUCLEOTIDE SEQUENCE</scope>
    <source>
        <strain evidence="3">CCC161011</strain>
    </source>
</reference>
<keyword evidence="4" id="KW-1185">Reference proteome</keyword>
<protein>
    <submittedName>
        <fullName evidence="3">Uncharacterized protein</fullName>
    </submittedName>
</protein>
<organism evidence="3 4">
    <name type="scientific">Mycena venus</name>
    <dbReference type="NCBI Taxonomy" id="2733690"/>
    <lineage>
        <taxon>Eukaryota</taxon>
        <taxon>Fungi</taxon>
        <taxon>Dikarya</taxon>
        <taxon>Basidiomycota</taxon>
        <taxon>Agaricomycotina</taxon>
        <taxon>Agaricomycetes</taxon>
        <taxon>Agaricomycetidae</taxon>
        <taxon>Agaricales</taxon>
        <taxon>Marasmiineae</taxon>
        <taxon>Mycenaceae</taxon>
        <taxon>Mycena</taxon>
    </lineage>
</organism>